<keyword evidence="6" id="KW-0012">Acyltransferase</keyword>
<comment type="similarity">
    <text evidence="2">Belongs to the ArgJ family.</text>
</comment>
<evidence type="ECO:0000256" key="2">
    <source>
        <dbReference type="ARBA" id="ARBA00006774"/>
    </source>
</evidence>
<proteinExistence type="inferred from homology"/>
<keyword evidence="5" id="KW-0068">Autocatalytic cleavage</keyword>
<evidence type="ECO:0000256" key="3">
    <source>
        <dbReference type="ARBA" id="ARBA00022490"/>
    </source>
</evidence>
<dbReference type="Gene3D" id="3.60.70.12">
    <property type="entry name" value="L-amino peptidase D-ALA esterase/amidase"/>
    <property type="match status" value="1"/>
</dbReference>
<sequence>MALSSPGSLPAGFHCHVANIGIKDATNDFVVVAADGPCAAAAVFTQSRFAGPSVLVSRDHIADHSARAVVVISKNANVATGPQGLSNANEVVAGVAAALGCAPSDVLIASTGVIGRQYPMDHVRAGLAALTPPFTGTAAIDVATGIMTTDTVAKVATAAVAGSDAVVVGVAKGVGMIEPNMATLITLMFTDAQIDAHVLDAIFRRVIGRTFNCVSIDTDTSTSDTAIVLASGSAGAVDLVAFEAALHDVALSLTKQVARDGEGAEKLIEVHVDGARDHDQAKRVAKAIVNSPLVKTAVHGADPNWGRVAMAVGKCSDETDIHESNVVIRFGTQECFPSQVDPTGLEALSAYLRGDEVLIHVSLGIADGTATVWGCDLTDGYVHINADYTT</sequence>
<dbReference type="Gene3D" id="3.10.20.340">
    <property type="entry name" value="ArgJ beta chain, C-terminal domain"/>
    <property type="match status" value="1"/>
</dbReference>
<dbReference type="SUPFAM" id="SSF56266">
    <property type="entry name" value="DmpA/ArgJ-like"/>
    <property type="match status" value="1"/>
</dbReference>
<name>A0A6J7EHV3_9ZZZZ</name>
<dbReference type="InterPro" id="IPR002813">
    <property type="entry name" value="Arg_biosynth_ArgJ"/>
</dbReference>
<dbReference type="GO" id="GO:0004358">
    <property type="term" value="F:L-glutamate N-acetyltransferase activity, acting on acetyl-L-ornithine as donor"/>
    <property type="evidence" value="ECO:0007669"/>
    <property type="project" value="InterPro"/>
</dbReference>
<accession>A0A6J7EHV3</accession>
<comment type="subcellular location">
    <subcellularLocation>
        <location evidence="1">Cytoplasm</location>
    </subcellularLocation>
</comment>
<dbReference type="GO" id="GO:0004042">
    <property type="term" value="F:L-glutamate N-acetyltransferase activity"/>
    <property type="evidence" value="ECO:0007669"/>
    <property type="project" value="TreeGrafter"/>
</dbReference>
<dbReference type="CDD" id="cd02152">
    <property type="entry name" value="OAT"/>
    <property type="match status" value="1"/>
</dbReference>
<keyword evidence="3" id="KW-0963">Cytoplasm</keyword>
<dbReference type="PANTHER" id="PTHR23100:SF0">
    <property type="entry name" value="ARGININE BIOSYNTHESIS BIFUNCTIONAL PROTEIN ARGJ, MITOCHONDRIAL"/>
    <property type="match status" value="1"/>
</dbReference>
<dbReference type="HAMAP" id="MF_01106">
    <property type="entry name" value="ArgJ"/>
    <property type="match status" value="1"/>
</dbReference>
<dbReference type="AlphaFoldDB" id="A0A6J7EHV3"/>
<dbReference type="NCBIfam" id="NF003802">
    <property type="entry name" value="PRK05388.1"/>
    <property type="match status" value="1"/>
</dbReference>
<keyword evidence="4" id="KW-0808">Transferase</keyword>
<reference evidence="7" key="1">
    <citation type="submission" date="2020-05" db="EMBL/GenBank/DDBJ databases">
        <authorList>
            <person name="Chiriac C."/>
            <person name="Salcher M."/>
            <person name="Ghai R."/>
            <person name="Kavagutti S V."/>
        </authorList>
    </citation>
    <scope>NUCLEOTIDE SEQUENCE</scope>
</reference>
<evidence type="ECO:0000256" key="5">
    <source>
        <dbReference type="ARBA" id="ARBA00022813"/>
    </source>
</evidence>
<evidence type="ECO:0000256" key="6">
    <source>
        <dbReference type="ARBA" id="ARBA00023315"/>
    </source>
</evidence>
<dbReference type="InterPro" id="IPR042195">
    <property type="entry name" value="ArgJ_beta_C"/>
</dbReference>
<gene>
    <name evidence="7" type="ORF">UFOPK3376_01744</name>
</gene>
<evidence type="ECO:0000256" key="1">
    <source>
        <dbReference type="ARBA" id="ARBA00004496"/>
    </source>
</evidence>
<organism evidence="7">
    <name type="scientific">freshwater metagenome</name>
    <dbReference type="NCBI Taxonomy" id="449393"/>
    <lineage>
        <taxon>unclassified sequences</taxon>
        <taxon>metagenomes</taxon>
        <taxon>ecological metagenomes</taxon>
    </lineage>
</organism>
<dbReference type="GO" id="GO:0005737">
    <property type="term" value="C:cytoplasm"/>
    <property type="evidence" value="ECO:0007669"/>
    <property type="project" value="UniProtKB-SubCell"/>
</dbReference>
<dbReference type="PANTHER" id="PTHR23100">
    <property type="entry name" value="ARGININE BIOSYNTHESIS BIFUNCTIONAL PROTEIN ARGJ"/>
    <property type="match status" value="1"/>
</dbReference>
<evidence type="ECO:0000313" key="7">
    <source>
        <dbReference type="EMBL" id="CAB4883012.1"/>
    </source>
</evidence>
<dbReference type="NCBIfam" id="TIGR00120">
    <property type="entry name" value="ArgJ"/>
    <property type="match status" value="1"/>
</dbReference>
<dbReference type="Pfam" id="PF01960">
    <property type="entry name" value="ArgJ"/>
    <property type="match status" value="1"/>
</dbReference>
<dbReference type="EMBL" id="CAFBLP010000042">
    <property type="protein sequence ID" value="CAB4883012.1"/>
    <property type="molecule type" value="Genomic_DNA"/>
</dbReference>
<dbReference type="FunFam" id="3.10.20.340:FF:000003">
    <property type="entry name" value="Arginine biosynthesis bifunctional protein ArgJ"/>
    <property type="match status" value="1"/>
</dbReference>
<evidence type="ECO:0000256" key="4">
    <source>
        <dbReference type="ARBA" id="ARBA00022679"/>
    </source>
</evidence>
<protein>
    <submittedName>
        <fullName evidence="7">Unannotated protein</fullName>
    </submittedName>
</protein>
<dbReference type="GO" id="GO:0006526">
    <property type="term" value="P:L-arginine biosynthetic process"/>
    <property type="evidence" value="ECO:0007669"/>
    <property type="project" value="InterPro"/>
</dbReference>
<dbReference type="GO" id="GO:0006592">
    <property type="term" value="P:ornithine biosynthetic process"/>
    <property type="evidence" value="ECO:0007669"/>
    <property type="project" value="TreeGrafter"/>
</dbReference>
<dbReference type="InterPro" id="IPR016117">
    <property type="entry name" value="ArgJ-like_dom_sf"/>
</dbReference>